<feature type="compositionally biased region" description="Basic residues" evidence="1">
    <location>
        <begin position="1"/>
        <end position="11"/>
    </location>
</feature>
<dbReference type="CDD" id="cd07765">
    <property type="entry name" value="KRAB_A-box"/>
    <property type="match status" value="1"/>
</dbReference>
<dbReference type="InterPro" id="IPR050169">
    <property type="entry name" value="Krueppel_C2H2_ZnF"/>
</dbReference>
<feature type="compositionally biased region" description="Basic and acidic residues" evidence="1">
    <location>
        <begin position="134"/>
        <end position="152"/>
    </location>
</feature>
<protein>
    <recommendedName>
        <fullName evidence="2">KRAB domain-containing protein</fullName>
    </recommendedName>
</protein>
<dbReference type="AlphaFoldDB" id="A0AA40HUU6"/>
<dbReference type="Pfam" id="PF01352">
    <property type="entry name" value="KRAB"/>
    <property type="match status" value="1"/>
</dbReference>
<evidence type="ECO:0000259" key="2">
    <source>
        <dbReference type="PROSITE" id="PS50805"/>
    </source>
</evidence>
<dbReference type="SMART" id="SM00349">
    <property type="entry name" value="KRAB"/>
    <property type="match status" value="1"/>
</dbReference>
<gene>
    <name evidence="3" type="ORF">QTO34_001951</name>
</gene>
<comment type="caution">
    <text evidence="3">The sequence shown here is derived from an EMBL/GenBank/DDBJ whole genome shotgun (WGS) entry which is preliminary data.</text>
</comment>
<dbReference type="InterPro" id="IPR001909">
    <property type="entry name" value="KRAB"/>
</dbReference>
<feature type="region of interest" description="Disordered" evidence="1">
    <location>
        <begin position="113"/>
        <end position="179"/>
    </location>
</feature>
<dbReference type="Proteomes" id="UP001177744">
    <property type="component" value="Unassembled WGS sequence"/>
</dbReference>
<evidence type="ECO:0000313" key="3">
    <source>
        <dbReference type="EMBL" id="KAK1337325.1"/>
    </source>
</evidence>
<dbReference type="GO" id="GO:0006355">
    <property type="term" value="P:regulation of DNA-templated transcription"/>
    <property type="evidence" value="ECO:0007669"/>
    <property type="project" value="InterPro"/>
</dbReference>
<name>A0AA40HUU6_CNENI</name>
<accession>A0AA40HUU6</accession>
<feature type="region of interest" description="Disordered" evidence="1">
    <location>
        <begin position="1"/>
        <end position="24"/>
    </location>
</feature>
<dbReference type="PANTHER" id="PTHR23232">
    <property type="entry name" value="KRAB DOMAIN C2H2 ZINC FINGER"/>
    <property type="match status" value="1"/>
</dbReference>
<dbReference type="SUPFAM" id="SSF109640">
    <property type="entry name" value="KRAB domain (Kruppel-associated box)"/>
    <property type="match status" value="1"/>
</dbReference>
<dbReference type="PANTHER" id="PTHR23232:SF163">
    <property type="entry name" value="ZINC FINGER PROTEIN 589"/>
    <property type="match status" value="1"/>
</dbReference>
<keyword evidence="4" id="KW-1185">Reference proteome</keyword>
<proteinExistence type="predicted"/>
<feature type="domain" description="KRAB" evidence="2">
    <location>
        <begin position="34"/>
        <end position="114"/>
    </location>
</feature>
<organism evidence="3 4">
    <name type="scientific">Cnephaeus nilssonii</name>
    <name type="common">Northern bat</name>
    <name type="synonym">Eptesicus nilssonii</name>
    <dbReference type="NCBI Taxonomy" id="3371016"/>
    <lineage>
        <taxon>Eukaryota</taxon>
        <taxon>Metazoa</taxon>
        <taxon>Chordata</taxon>
        <taxon>Craniata</taxon>
        <taxon>Vertebrata</taxon>
        <taxon>Euteleostomi</taxon>
        <taxon>Mammalia</taxon>
        <taxon>Eutheria</taxon>
        <taxon>Laurasiatheria</taxon>
        <taxon>Chiroptera</taxon>
        <taxon>Yangochiroptera</taxon>
        <taxon>Vespertilionidae</taxon>
        <taxon>Cnephaeus</taxon>
    </lineage>
</organism>
<dbReference type="InterPro" id="IPR036051">
    <property type="entry name" value="KRAB_dom_sf"/>
</dbReference>
<dbReference type="PROSITE" id="PS50805">
    <property type="entry name" value="KRAB"/>
    <property type="match status" value="1"/>
</dbReference>
<reference evidence="3" key="1">
    <citation type="submission" date="2023-06" db="EMBL/GenBank/DDBJ databases">
        <title>Reference genome for the Northern bat (Eptesicus nilssonii), a most northern bat species.</title>
        <authorList>
            <person name="Laine V.N."/>
            <person name="Pulliainen A.T."/>
            <person name="Lilley T.M."/>
        </authorList>
    </citation>
    <scope>NUCLEOTIDE SEQUENCE</scope>
    <source>
        <strain evidence="3">BLF_Eptnil</strain>
        <tissue evidence="3">Kidney</tissue>
    </source>
</reference>
<evidence type="ECO:0000256" key="1">
    <source>
        <dbReference type="SAM" id="MobiDB-lite"/>
    </source>
</evidence>
<sequence length="195" mass="22056">MKKLTRNHKAKGLPSNDTDSLQKTEGKPEILVPVTFRDVAVVFTQAEWKLLSSKQRILYKEVMLENYRNLLSLESKPETDSYSSCLLAFSHQPLLSQHVLPIFLDLRDFHPGASGPGHQEQKFSSQSCWSENTKGQEREGGFRPCLTEERETSGAVPSPPRRQSASPREGNTVVEIEPKSAQRYALCKQAEERRS</sequence>
<feature type="compositionally biased region" description="Polar residues" evidence="1">
    <location>
        <begin position="122"/>
        <end position="133"/>
    </location>
</feature>
<dbReference type="EMBL" id="JAULJE010000011">
    <property type="protein sequence ID" value="KAK1337325.1"/>
    <property type="molecule type" value="Genomic_DNA"/>
</dbReference>
<dbReference type="Gene3D" id="6.10.140.140">
    <property type="match status" value="1"/>
</dbReference>
<evidence type="ECO:0000313" key="4">
    <source>
        <dbReference type="Proteomes" id="UP001177744"/>
    </source>
</evidence>